<evidence type="ECO:0000313" key="2">
    <source>
        <dbReference type="EMBL" id="AFZ10457.1"/>
    </source>
</evidence>
<geneLocation type="plasmid" evidence="2 3">
    <name>pOSC7112.01</name>
</geneLocation>
<evidence type="ECO:0000259" key="1">
    <source>
        <dbReference type="Pfam" id="PF06114"/>
    </source>
</evidence>
<protein>
    <recommendedName>
        <fullName evidence="1">IrrE N-terminal-like domain-containing protein</fullName>
    </recommendedName>
</protein>
<dbReference type="OrthoDB" id="572608at2"/>
<dbReference type="Gene3D" id="1.10.10.2910">
    <property type="match status" value="1"/>
</dbReference>
<dbReference type="AlphaFoldDB" id="K9VSH4"/>
<accession>K9VSH4</accession>
<dbReference type="EMBL" id="CP003615">
    <property type="protein sequence ID" value="AFZ10457.1"/>
    <property type="molecule type" value="Genomic_DNA"/>
</dbReference>
<organism evidence="2 3">
    <name type="scientific">Phormidium nigroviride PCC 7112</name>
    <dbReference type="NCBI Taxonomy" id="179408"/>
    <lineage>
        <taxon>Bacteria</taxon>
        <taxon>Bacillati</taxon>
        <taxon>Cyanobacteriota</taxon>
        <taxon>Cyanophyceae</taxon>
        <taxon>Oscillatoriophycideae</taxon>
        <taxon>Oscillatoriales</taxon>
        <taxon>Oscillatoriaceae</taxon>
        <taxon>Phormidium</taxon>
    </lineage>
</organism>
<dbReference type="Pfam" id="PF06114">
    <property type="entry name" value="Peptidase_M78"/>
    <property type="match status" value="1"/>
</dbReference>
<evidence type="ECO:0000313" key="3">
    <source>
        <dbReference type="Proteomes" id="UP000010478"/>
    </source>
</evidence>
<dbReference type="RefSeq" id="WP_015211632.1">
    <property type="nucleotide sequence ID" value="NC_019763.1"/>
</dbReference>
<proteinExistence type="predicted"/>
<dbReference type="Proteomes" id="UP000010478">
    <property type="component" value="Plasmid pOSC7112.01"/>
</dbReference>
<keyword evidence="3" id="KW-1185">Reference proteome</keyword>
<feature type="domain" description="IrrE N-terminal-like" evidence="1">
    <location>
        <begin position="75"/>
        <end position="173"/>
    </location>
</feature>
<dbReference type="KEGG" id="oni:Osc7112_6288"/>
<gene>
    <name evidence="2" type="ORF">Osc7112_6288</name>
</gene>
<reference evidence="2 3" key="1">
    <citation type="submission" date="2012-05" db="EMBL/GenBank/DDBJ databases">
        <title>Finished plasmid 1 of genome of Oscillatoria sp. PCC 7112.</title>
        <authorList>
            <consortium name="US DOE Joint Genome Institute"/>
            <person name="Gugger M."/>
            <person name="Coursin T."/>
            <person name="Rippka R."/>
            <person name="Tandeau De Marsac N."/>
            <person name="Huntemann M."/>
            <person name="Wei C.-L."/>
            <person name="Han J."/>
            <person name="Detter J.C."/>
            <person name="Han C."/>
            <person name="Tapia R."/>
            <person name="Davenport K."/>
            <person name="Daligault H."/>
            <person name="Erkkila T."/>
            <person name="Gu W."/>
            <person name="Munk A.C.C."/>
            <person name="Teshima H."/>
            <person name="Xu Y."/>
            <person name="Chain P."/>
            <person name="Chen A."/>
            <person name="Krypides N."/>
            <person name="Mavromatis K."/>
            <person name="Markowitz V."/>
            <person name="Szeto E."/>
            <person name="Ivanova N."/>
            <person name="Mikhailova N."/>
            <person name="Ovchinnikova G."/>
            <person name="Pagani I."/>
            <person name="Pati A."/>
            <person name="Goodwin L."/>
            <person name="Peters L."/>
            <person name="Pitluck S."/>
            <person name="Woyke T."/>
            <person name="Kerfeld C."/>
        </authorList>
    </citation>
    <scope>NUCLEOTIDE SEQUENCE [LARGE SCALE GENOMIC DNA]</scope>
    <source>
        <strain evidence="2 3">PCC 7112</strain>
        <plasmid evidence="2 3">pOSC7112.01</plasmid>
    </source>
</reference>
<name>K9VSH4_9CYAN</name>
<sequence>MKQQLRRGFKSEADAYARKYRKELSLRPHDPLCPWRLAQHLEIPVDPLSAYTEIQEAVAHFMEQARESFSAVTIIDGDRRRIIHNDSHDLLRQASNIAHELGHSILGHIARPVLDKHGCRHFDVEQEDEANWLGPALLISKEAAFHIAKTKMSVVEASRVYLVSEQVITMRLNMSGARKIFTK</sequence>
<dbReference type="HOGENOM" id="CLU_098656_1_0_3"/>
<dbReference type="InterPro" id="IPR010359">
    <property type="entry name" value="IrrE_HExxH"/>
</dbReference>
<keyword evidence="2" id="KW-0614">Plasmid</keyword>